<evidence type="ECO:0000313" key="4">
    <source>
        <dbReference type="Proteomes" id="UP000315471"/>
    </source>
</evidence>
<dbReference type="Proteomes" id="UP000315471">
    <property type="component" value="Unassembled WGS sequence"/>
</dbReference>
<comment type="caution">
    <text evidence="3">The sequence shown here is derived from an EMBL/GenBank/DDBJ whole genome shotgun (WGS) entry which is preliminary data.</text>
</comment>
<protein>
    <recommendedName>
        <fullName evidence="2">DUF2786 domain-containing protein</fullName>
    </recommendedName>
</protein>
<dbReference type="EMBL" id="SJPY01000001">
    <property type="protein sequence ID" value="TWU45699.1"/>
    <property type="molecule type" value="Genomic_DNA"/>
</dbReference>
<feature type="domain" description="DUF2786" evidence="2">
    <location>
        <begin position="162"/>
        <end position="202"/>
    </location>
</feature>
<sequence length="393" mass="43960">MEFIWNDGGRSSSGYVGLAGDCVTRSIAIATGLSYRDVYRDLGVVSNKTPRNGVVTVHSSEYLAKLGWNYTPADGREFSSSWLPKGVVIVHLAMPKQRASGHFCTMVDHIIYDTWNPSEEEEYCVVGYWMHPSHDRETTAPIRSSNRKPDAEQEMTQKEFDKVLHRLRALDNTANNNASTDGEKRNALRMMQNLMLRHNLSREDITDEDNIDSVCFTRMACPVNGRRACQWEKSLACYLTREIFPMAMCYYGTKGHRTMLWFYGPRDDVQNCIALYRELLLTIATSARLRYGGHSRGSGASYAEGYVHGLPGYESPSDPAEEQVVSETALIHARTLAVHKAARDWLKLECGVSLASGRGYGRSQHDPAAASVGKQHGSKHDITANGTRKRIAN</sequence>
<name>A0A5C6EEP0_9BACT</name>
<dbReference type="RefSeq" id="WP_146598356.1">
    <property type="nucleotide sequence ID" value="NZ_SJPY01000001.1"/>
</dbReference>
<gene>
    <name evidence="3" type="ORF">Q31b_08750</name>
</gene>
<dbReference type="InterPro" id="IPR024498">
    <property type="entry name" value="DUF2786"/>
</dbReference>
<evidence type="ECO:0000256" key="1">
    <source>
        <dbReference type="SAM" id="MobiDB-lite"/>
    </source>
</evidence>
<dbReference type="OrthoDB" id="9129295at2"/>
<accession>A0A5C6EEP0</accession>
<reference evidence="3 4" key="1">
    <citation type="submission" date="2019-02" db="EMBL/GenBank/DDBJ databases">
        <title>Deep-cultivation of Planctomycetes and their phenomic and genomic characterization uncovers novel biology.</title>
        <authorList>
            <person name="Wiegand S."/>
            <person name="Jogler M."/>
            <person name="Boedeker C."/>
            <person name="Pinto D."/>
            <person name="Vollmers J."/>
            <person name="Rivas-Marin E."/>
            <person name="Kohn T."/>
            <person name="Peeters S.H."/>
            <person name="Heuer A."/>
            <person name="Rast P."/>
            <person name="Oberbeckmann S."/>
            <person name="Bunk B."/>
            <person name="Jeske O."/>
            <person name="Meyerdierks A."/>
            <person name="Storesund J.E."/>
            <person name="Kallscheuer N."/>
            <person name="Luecker S."/>
            <person name="Lage O.M."/>
            <person name="Pohl T."/>
            <person name="Merkel B.J."/>
            <person name="Hornburger P."/>
            <person name="Mueller R.-W."/>
            <person name="Bruemmer F."/>
            <person name="Labrenz M."/>
            <person name="Spormann A.M."/>
            <person name="Op Den Camp H."/>
            <person name="Overmann J."/>
            <person name="Amann R."/>
            <person name="Jetten M.S.M."/>
            <person name="Mascher T."/>
            <person name="Medema M.H."/>
            <person name="Devos D.P."/>
            <person name="Kaster A.-K."/>
            <person name="Ovreas L."/>
            <person name="Rohde M."/>
            <person name="Galperin M.Y."/>
            <person name="Jogler C."/>
        </authorList>
    </citation>
    <scope>NUCLEOTIDE SEQUENCE [LARGE SCALE GENOMIC DNA]</scope>
    <source>
        <strain evidence="3 4">Q31b</strain>
    </source>
</reference>
<dbReference type="Pfam" id="PF10979">
    <property type="entry name" value="DUF2786"/>
    <property type="match status" value="1"/>
</dbReference>
<evidence type="ECO:0000259" key="2">
    <source>
        <dbReference type="Pfam" id="PF10979"/>
    </source>
</evidence>
<keyword evidence="4" id="KW-1185">Reference proteome</keyword>
<dbReference type="AlphaFoldDB" id="A0A5C6EEP0"/>
<proteinExistence type="predicted"/>
<organism evidence="3 4">
    <name type="scientific">Novipirellula aureliae</name>
    <dbReference type="NCBI Taxonomy" id="2527966"/>
    <lineage>
        <taxon>Bacteria</taxon>
        <taxon>Pseudomonadati</taxon>
        <taxon>Planctomycetota</taxon>
        <taxon>Planctomycetia</taxon>
        <taxon>Pirellulales</taxon>
        <taxon>Pirellulaceae</taxon>
        <taxon>Novipirellula</taxon>
    </lineage>
</organism>
<feature type="region of interest" description="Disordered" evidence="1">
    <location>
        <begin position="363"/>
        <end position="393"/>
    </location>
</feature>
<evidence type="ECO:0000313" key="3">
    <source>
        <dbReference type="EMBL" id="TWU45699.1"/>
    </source>
</evidence>